<dbReference type="InterPro" id="IPR036388">
    <property type="entry name" value="WH-like_DNA-bd_sf"/>
</dbReference>
<organism evidence="5 6">
    <name type="scientific">Pseudosulfitobacter pseudonitzschiae</name>
    <dbReference type="NCBI Taxonomy" id="1402135"/>
    <lineage>
        <taxon>Bacteria</taxon>
        <taxon>Pseudomonadati</taxon>
        <taxon>Pseudomonadota</taxon>
        <taxon>Alphaproteobacteria</taxon>
        <taxon>Rhodobacterales</taxon>
        <taxon>Roseobacteraceae</taxon>
        <taxon>Pseudosulfitobacter</taxon>
    </lineage>
</organism>
<dbReference type="GO" id="GO:0003700">
    <property type="term" value="F:DNA-binding transcription factor activity"/>
    <property type="evidence" value="ECO:0007669"/>
    <property type="project" value="InterPro"/>
</dbReference>
<evidence type="ECO:0000256" key="3">
    <source>
        <dbReference type="ARBA" id="ARBA00023163"/>
    </source>
</evidence>
<dbReference type="InterPro" id="IPR000524">
    <property type="entry name" value="Tscrpt_reg_HTH_GntR"/>
</dbReference>
<keyword evidence="5" id="KW-0614">Plasmid</keyword>
<dbReference type="SMART" id="SM00345">
    <property type="entry name" value="HTH_GNTR"/>
    <property type="match status" value="1"/>
</dbReference>
<dbReference type="PRINTS" id="PR00035">
    <property type="entry name" value="HTHGNTR"/>
</dbReference>
<dbReference type="Proteomes" id="UP000199754">
    <property type="component" value="Plasmid pSMR1-4"/>
</dbReference>
<dbReference type="InterPro" id="IPR011663">
    <property type="entry name" value="UTRA"/>
</dbReference>
<sequence length="244" mass="27175">MTTPRYAIVAQALIDGILSGQYPVGSHLPPEHTLCKQFTISRHTAREALRRLEAEGLVTRRAGVGTIVRSSRIRPRYTQVGDTVSDLHQYAQDVSLHLLDVEEIHASGDIVDLLDCAQGQNWLRLHGLRKIADNPLPVALTDVFVTGAYRDVQADVEGSSLPIWSLIEARFGVTPAEVRQQITATSLNAQEAEKLGAKKRDAALRITRHYQTDDHETYEVAINLYPADRFTYSNRLRVKTSALP</sequence>
<dbReference type="Pfam" id="PF07702">
    <property type="entry name" value="UTRA"/>
    <property type="match status" value="1"/>
</dbReference>
<keyword evidence="1" id="KW-0805">Transcription regulation</keyword>
<keyword evidence="3" id="KW-0804">Transcription</keyword>
<dbReference type="OrthoDB" id="7173258at2"/>
<dbReference type="InterPro" id="IPR028978">
    <property type="entry name" value="Chorismate_lyase_/UTRA_dom_sf"/>
</dbReference>
<dbReference type="EMBL" id="CP022419">
    <property type="protein sequence ID" value="ASM75297.1"/>
    <property type="molecule type" value="Genomic_DNA"/>
</dbReference>
<dbReference type="GO" id="GO:0003677">
    <property type="term" value="F:DNA binding"/>
    <property type="evidence" value="ECO:0007669"/>
    <property type="project" value="UniProtKB-KW"/>
</dbReference>
<keyword evidence="6" id="KW-1185">Reference proteome</keyword>
<reference evidence="5 6" key="1">
    <citation type="submission" date="2017-07" db="EMBL/GenBank/DDBJ databases">
        <title>Genome Sequence of Sulfitobacter pseudonitzschiae Strain SMR1 Isolated from a culture of the Diatom Skeletonema marinoi.</title>
        <authorList>
            <person name="Topel M."/>
            <person name="Pinder M.I.M."/>
            <person name="Johansson O.N."/>
            <person name="Kourtchenko O."/>
            <person name="Godhe A."/>
            <person name="Clarke A.K."/>
        </authorList>
    </citation>
    <scope>NUCLEOTIDE SEQUENCE [LARGE SCALE GENOMIC DNA]</scope>
    <source>
        <strain evidence="5 6">SMR1</strain>
        <plasmid evidence="5 6">pSMR1-4</plasmid>
    </source>
</reference>
<dbReference type="SMART" id="SM00866">
    <property type="entry name" value="UTRA"/>
    <property type="match status" value="1"/>
</dbReference>
<geneLocation type="plasmid" evidence="5 6">
    <name>pSMR1-4</name>
</geneLocation>
<dbReference type="SUPFAM" id="SSF64288">
    <property type="entry name" value="Chorismate lyase-like"/>
    <property type="match status" value="1"/>
</dbReference>
<dbReference type="Gene3D" id="1.10.10.10">
    <property type="entry name" value="Winged helix-like DNA-binding domain superfamily/Winged helix DNA-binding domain"/>
    <property type="match status" value="1"/>
</dbReference>
<keyword evidence="2" id="KW-0238">DNA-binding</keyword>
<evidence type="ECO:0000256" key="2">
    <source>
        <dbReference type="ARBA" id="ARBA00023125"/>
    </source>
</evidence>
<dbReference type="PANTHER" id="PTHR44846:SF1">
    <property type="entry name" value="MANNOSYL-D-GLYCERATE TRANSPORT_METABOLISM SYSTEM REPRESSOR MNGR-RELATED"/>
    <property type="match status" value="1"/>
</dbReference>
<accession>A0A221K8X5</accession>
<evidence type="ECO:0000313" key="5">
    <source>
        <dbReference type="EMBL" id="ASM75297.1"/>
    </source>
</evidence>
<dbReference type="KEGG" id="spse:SULPSESMR1_04105"/>
<name>A0A221K8X5_9RHOB</name>
<dbReference type="InterPro" id="IPR050679">
    <property type="entry name" value="Bact_HTH_transcr_reg"/>
</dbReference>
<feature type="domain" description="HTH gntR-type" evidence="4">
    <location>
        <begin position="3"/>
        <end position="71"/>
    </location>
</feature>
<protein>
    <submittedName>
        <fullName evidence="5">HTH-type transcriptional repressor DasR</fullName>
    </submittedName>
</protein>
<dbReference type="AlphaFoldDB" id="A0A221K8X5"/>
<dbReference type="Gene3D" id="3.40.1410.10">
    <property type="entry name" value="Chorismate lyase-like"/>
    <property type="match status" value="1"/>
</dbReference>
<proteinExistence type="predicted"/>
<dbReference type="CDD" id="cd07377">
    <property type="entry name" value="WHTH_GntR"/>
    <property type="match status" value="1"/>
</dbReference>
<evidence type="ECO:0000259" key="4">
    <source>
        <dbReference type="PROSITE" id="PS50949"/>
    </source>
</evidence>
<gene>
    <name evidence="5" type="primary">dasR</name>
    <name evidence="5" type="ORF">SULPSESMR1_04105</name>
</gene>
<dbReference type="SUPFAM" id="SSF46785">
    <property type="entry name" value="Winged helix' DNA-binding domain"/>
    <property type="match status" value="1"/>
</dbReference>
<dbReference type="PANTHER" id="PTHR44846">
    <property type="entry name" value="MANNOSYL-D-GLYCERATE TRANSPORT/METABOLISM SYSTEM REPRESSOR MNGR-RELATED"/>
    <property type="match status" value="1"/>
</dbReference>
<dbReference type="GO" id="GO:0045892">
    <property type="term" value="P:negative regulation of DNA-templated transcription"/>
    <property type="evidence" value="ECO:0007669"/>
    <property type="project" value="TreeGrafter"/>
</dbReference>
<dbReference type="PROSITE" id="PS50949">
    <property type="entry name" value="HTH_GNTR"/>
    <property type="match status" value="1"/>
</dbReference>
<dbReference type="InterPro" id="IPR036390">
    <property type="entry name" value="WH_DNA-bd_sf"/>
</dbReference>
<evidence type="ECO:0000313" key="6">
    <source>
        <dbReference type="Proteomes" id="UP000199754"/>
    </source>
</evidence>
<dbReference type="RefSeq" id="WP_089423303.1">
    <property type="nucleotide sequence ID" value="NZ_CP022419.1"/>
</dbReference>
<dbReference type="Pfam" id="PF00392">
    <property type="entry name" value="GntR"/>
    <property type="match status" value="1"/>
</dbReference>
<evidence type="ECO:0000256" key="1">
    <source>
        <dbReference type="ARBA" id="ARBA00023015"/>
    </source>
</evidence>